<feature type="chain" id="PRO_5005539931" description="Tyrosinase copper-binding domain-containing protein" evidence="4">
    <location>
        <begin position="17"/>
        <end position="454"/>
    </location>
</feature>
<dbReference type="InterPro" id="IPR008922">
    <property type="entry name" value="Di-copper_centre_dom_sf"/>
</dbReference>
<name>A0A0L0HG65_SPIPD</name>
<dbReference type="OrthoDB" id="6132182at2759"/>
<feature type="region of interest" description="Disordered" evidence="3">
    <location>
        <begin position="329"/>
        <end position="351"/>
    </location>
</feature>
<reference evidence="7 8" key="1">
    <citation type="submission" date="2009-08" db="EMBL/GenBank/DDBJ databases">
        <title>The Genome Sequence of Spizellomyces punctatus strain DAOM BR117.</title>
        <authorList>
            <consortium name="The Broad Institute Genome Sequencing Platform"/>
            <person name="Russ C."/>
            <person name="Cuomo C."/>
            <person name="Shea T."/>
            <person name="Young S.K."/>
            <person name="Zeng Q."/>
            <person name="Koehrsen M."/>
            <person name="Haas B."/>
            <person name="Borodovsky M."/>
            <person name="Guigo R."/>
            <person name="Alvarado L."/>
            <person name="Berlin A."/>
            <person name="Bochicchio J."/>
            <person name="Borenstein D."/>
            <person name="Chapman S."/>
            <person name="Chen Z."/>
            <person name="Engels R."/>
            <person name="Freedman E."/>
            <person name="Gellesch M."/>
            <person name="Goldberg J."/>
            <person name="Griggs A."/>
            <person name="Gujja S."/>
            <person name="Heiman D."/>
            <person name="Hepburn T."/>
            <person name="Howarth C."/>
            <person name="Jen D."/>
            <person name="Larson L."/>
            <person name="Lewis B."/>
            <person name="Mehta T."/>
            <person name="Park D."/>
            <person name="Pearson M."/>
            <person name="Roberts A."/>
            <person name="Saif S."/>
            <person name="Shenoy N."/>
            <person name="Sisk P."/>
            <person name="Stolte C."/>
            <person name="Sykes S."/>
            <person name="Thomson T."/>
            <person name="Walk T."/>
            <person name="White J."/>
            <person name="Yandava C."/>
            <person name="Burger G."/>
            <person name="Gray M.W."/>
            <person name="Holland P.W.H."/>
            <person name="King N."/>
            <person name="Lang F.B.F."/>
            <person name="Roger A.J."/>
            <person name="Ruiz-Trillo I."/>
            <person name="Lander E."/>
            <person name="Nusbaum C."/>
        </authorList>
    </citation>
    <scope>NUCLEOTIDE SEQUENCE [LARGE SCALE GENOMIC DNA]</scope>
    <source>
        <strain evidence="7 8">DAOM BR117</strain>
    </source>
</reference>
<dbReference type="OMA" id="NHNRVHR"/>
<keyword evidence="4" id="KW-0732">Signal</keyword>
<evidence type="ECO:0000259" key="6">
    <source>
        <dbReference type="PROSITE" id="PS00498"/>
    </source>
</evidence>
<dbReference type="Proteomes" id="UP000053201">
    <property type="component" value="Unassembled WGS sequence"/>
</dbReference>
<dbReference type="GeneID" id="27688570"/>
<evidence type="ECO:0000256" key="4">
    <source>
        <dbReference type="SAM" id="SignalP"/>
    </source>
</evidence>
<feature type="domain" description="Tyrosinase copper-binding" evidence="6">
    <location>
        <begin position="240"/>
        <end position="251"/>
    </location>
</feature>
<dbReference type="STRING" id="645134.A0A0L0HG65"/>
<feature type="domain" description="Tyrosinase copper-binding" evidence="5">
    <location>
        <begin position="92"/>
        <end position="109"/>
    </location>
</feature>
<dbReference type="SUPFAM" id="SSF48056">
    <property type="entry name" value="Di-copper centre-containing domain"/>
    <property type="match status" value="1"/>
</dbReference>
<evidence type="ECO:0000313" key="8">
    <source>
        <dbReference type="Proteomes" id="UP000053201"/>
    </source>
</evidence>
<sequence>MLLILLLTTFIPILLAQPSPQAPQPSILWSQFSCNTVKVRKEFRELTEQERVAYLSAVVCLRETPSLLRVPDSRSVYDDFVHVHMQNVPAAHNTAAFLPWHRIFLSIYEHALTALCNYTGPFPYWDWSYDSQSPHLSPLLSPTYFGGNGSPSSNYCLTTGVFANSTAVFPDPHCLQRQFRNGSETDGDMMGAQYSPIEMEWIVGHTTFDAFRRTLEAHPHNNVHNSFGGDLSGLSTSVNDPIFWLHHTNLDRWWVIWQKLHPDVNSTFTGNVDSDNPDANDASVRDVMRYYGMVPDVAVADTFLTEGGANGLLCYMYSTSIAPPNITDPLLQHPVPDDSLPSPRPPTRLLPRRPRTLHRRLTTPLKHHTPLPQTFLSKMYKPPQIAKIRSGETRIASFIDTINSLGWVSYAADGIWSVDACEFGEVQQWREGARGVLEGVVGVVGRVGEGVDEE</sequence>
<dbReference type="PANTHER" id="PTHR11474:SF126">
    <property type="entry name" value="TYROSINASE-LIKE PROTEIN TYR-1-RELATED"/>
    <property type="match status" value="1"/>
</dbReference>
<dbReference type="InParanoid" id="A0A0L0HG65"/>
<dbReference type="PANTHER" id="PTHR11474">
    <property type="entry name" value="TYROSINASE FAMILY MEMBER"/>
    <property type="match status" value="1"/>
</dbReference>
<evidence type="ECO:0000256" key="2">
    <source>
        <dbReference type="ARBA" id="ARBA00023008"/>
    </source>
</evidence>
<organism evidence="7 8">
    <name type="scientific">Spizellomyces punctatus (strain DAOM BR117)</name>
    <dbReference type="NCBI Taxonomy" id="645134"/>
    <lineage>
        <taxon>Eukaryota</taxon>
        <taxon>Fungi</taxon>
        <taxon>Fungi incertae sedis</taxon>
        <taxon>Chytridiomycota</taxon>
        <taxon>Chytridiomycota incertae sedis</taxon>
        <taxon>Chytridiomycetes</taxon>
        <taxon>Spizellomycetales</taxon>
        <taxon>Spizellomycetaceae</taxon>
        <taxon>Spizellomyces</taxon>
    </lineage>
</organism>
<keyword evidence="8" id="KW-1185">Reference proteome</keyword>
<dbReference type="GO" id="GO:0016491">
    <property type="term" value="F:oxidoreductase activity"/>
    <property type="evidence" value="ECO:0007669"/>
    <property type="project" value="InterPro"/>
</dbReference>
<evidence type="ECO:0000313" key="7">
    <source>
        <dbReference type="EMBL" id="KNC99798.1"/>
    </source>
</evidence>
<proteinExistence type="predicted"/>
<dbReference type="PRINTS" id="PR00092">
    <property type="entry name" value="TYROSINASE"/>
</dbReference>
<dbReference type="EMBL" id="KQ257457">
    <property type="protein sequence ID" value="KNC99798.1"/>
    <property type="molecule type" value="Genomic_DNA"/>
</dbReference>
<dbReference type="InterPro" id="IPR002227">
    <property type="entry name" value="Tyrosinase_Cu-bd"/>
</dbReference>
<evidence type="ECO:0000259" key="5">
    <source>
        <dbReference type="PROSITE" id="PS00497"/>
    </source>
</evidence>
<feature type="signal peptide" evidence="4">
    <location>
        <begin position="1"/>
        <end position="16"/>
    </location>
</feature>
<dbReference type="Gene3D" id="1.10.1280.10">
    <property type="entry name" value="Di-copper center containing domain from catechol oxidase"/>
    <property type="match status" value="1"/>
</dbReference>
<dbReference type="RefSeq" id="XP_016607838.1">
    <property type="nucleotide sequence ID" value="XM_016753399.1"/>
</dbReference>
<evidence type="ECO:0000256" key="1">
    <source>
        <dbReference type="ARBA" id="ARBA00022723"/>
    </source>
</evidence>
<dbReference type="eggNOG" id="ENOG502S31Y">
    <property type="taxonomic scope" value="Eukaryota"/>
</dbReference>
<dbReference type="Pfam" id="PF00264">
    <property type="entry name" value="Tyrosinase"/>
    <property type="match status" value="1"/>
</dbReference>
<evidence type="ECO:0000256" key="3">
    <source>
        <dbReference type="SAM" id="MobiDB-lite"/>
    </source>
</evidence>
<gene>
    <name evidence="7" type="ORF">SPPG_05175</name>
</gene>
<dbReference type="GO" id="GO:0046872">
    <property type="term" value="F:metal ion binding"/>
    <property type="evidence" value="ECO:0007669"/>
    <property type="project" value="UniProtKB-KW"/>
</dbReference>
<keyword evidence="1" id="KW-0479">Metal-binding</keyword>
<keyword evidence="2" id="KW-0186">Copper</keyword>
<protein>
    <recommendedName>
        <fullName evidence="5 6">Tyrosinase copper-binding domain-containing protein</fullName>
    </recommendedName>
</protein>
<dbReference type="InterPro" id="IPR050316">
    <property type="entry name" value="Tyrosinase/Hemocyanin"/>
</dbReference>
<dbReference type="VEuPathDB" id="FungiDB:SPPG_05175"/>
<dbReference type="AlphaFoldDB" id="A0A0L0HG65"/>
<accession>A0A0L0HG65</accession>
<dbReference type="PROSITE" id="PS00497">
    <property type="entry name" value="TYROSINASE_1"/>
    <property type="match status" value="1"/>
</dbReference>
<dbReference type="PROSITE" id="PS00498">
    <property type="entry name" value="TYROSINASE_2"/>
    <property type="match status" value="1"/>
</dbReference>